<dbReference type="Gramene" id="PRQ42274">
    <property type="protein sequence ID" value="PRQ42274"/>
    <property type="gene ID" value="RchiOBHm_Chr3g0455831"/>
</dbReference>
<reference evidence="2 3" key="1">
    <citation type="journal article" date="2018" name="Nat. Genet.">
        <title>The Rosa genome provides new insights in the design of modern roses.</title>
        <authorList>
            <person name="Bendahmane M."/>
        </authorList>
    </citation>
    <scope>NUCLEOTIDE SEQUENCE [LARGE SCALE GENOMIC DNA]</scope>
    <source>
        <strain evidence="3">cv. Old Blush</strain>
    </source>
</reference>
<proteinExistence type="predicted"/>
<protein>
    <recommendedName>
        <fullName evidence="1">F-box associated beta-propeller type 1 domain-containing protein</fullName>
    </recommendedName>
</protein>
<dbReference type="AlphaFoldDB" id="A0A2P6R756"/>
<comment type="caution">
    <text evidence="2">The sequence shown here is derived from an EMBL/GenBank/DDBJ whole genome shotgun (WGS) entry which is preliminary data.</text>
</comment>
<evidence type="ECO:0000313" key="3">
    <source>
        <dbReference type="Proteomes" id="UP000238479"/>
    </source>
</evidence>
<dbReference type="InterPro" id="IPR006527">
    <property type="entry name" value="F-box-assoc_dom_typ1"/>
</dbReference>
<sequence>MYTLGTDSWKEIQTDYLETGSAIFWPTDFELNFQGNLYWLGYEGKKEFGSQIGRYNGKFERVIILFDTSVEALRTMLLPYSFYEPGHQSYGYTANAHLSIWHDTIAVFGFHLHLESFHLWVVDDWWCPWW</sequence>
<evidence type="ECO:0000313" key="2">
    <source>
        <dbReference type="EMBL" id="PRQ42274.1"/>
    </source>
</evidence>
<feature type="domain" description="F-box associated beta-propeller type 1" evidence="1">
    <location>
        <begin position="2"/>
        <end position="120"/>
    </location>
</feature>
<evidence type="ECO:0000259" key="1">
    <source>
        <dbReference type="Pfam" id="PF07734"/>
    </source>
</evidence>
<organism evidence="2 3">
    <name type="scientific">Rosa chinensis</name>
    <name type="common">China rose</name>
    <dbReference type="NCBI Taxonomy" id="74649"/>
    <lineage>
        <taxon>Eukaryota</taxon>
        <taxon>Viridiplantae</taxon>
        <taxon>Streptophyta</taxon>
        <taxon>Embryophyta</taxon>
        <taxon>Tracheophyta</taxon>
        <taxon>Spermatophyta</taxon>
        <taxon>Magnoliopsida</taxon>
        <taxon>eudicotyledons</taxon>
        <taxon>Gunneridae</taxon>
        <taxon>Pentapetalae</taxon>
        <taxon>rosids</taxon>
        <taxon>fabids</taxon>
        <taxon>Rosales</taxon>
        <taxon>Rosaceae</taxon>
        <taxon>Rosoideae</taxon>
        <taxon>Rosoideae incertae sedis</taxon>
        <taxon>Rosa</taxon>
    </lineage>
</organism>
<dbReference type="Pfam" id="PF07734">
    <property type="entry name" value="FBA_1"/>
    <property type="match status" value="1"/>
</dbReference>
<accession>A0A2P6R756</accession>
<gene>
    <name evidence="2" type="ORF">RchiOBHm_Chr3g0455831</name>
</gene>
<keyword evidence="3" id="KW-1185">Reference proteome</keyword>
<dbReference type="Proteomes" id="UP000238479">
    <property type="component" value="Chromosome 3"/>
</dbReference>
<name>A0A2P6R756_ROSCH</name>
<dbReference type="EMBL" id="PDCK01000041">
    <property type="protein sequence ID" value="PRQ42274.1"/>
    <property type="molecule type" value="Genomic_DNA"/>
</dbReference>